<evidence type="ECO:0000256" key="1">
    <source>
        <dbReference type="ARBA" id="ARBA00022505"/>
    </source>
</evidence>
<dbReference type="Pfam" id="PF02738">
    <property type="entry name" value="MoCoBD_1"/>
    <property type="match status" value="1"/>
</dbReference>
<dbReference type="EC" id="1.2.7.4" evidence="4"/>
<dbReference type="Proteomes" id="UP001237448">
    <property type="component" value="Unassembled WGS sequence"/>
</dbReference>
<evidence type="ECO:0000313" key="5">
    <source>
        <dbReference type="Proteomes" id="UP001237448"/>
    </source>
</evidence>
<dbReference type="PANTHER" id="PTHR11908">
    <property type="entry name" value="XANTHINE DEHYDROGENASE"/>
    <property type="match status" value="1"/>
</dbReference>
<evidence type="ECO:0000256" key="2">
    <source>
        <dbReference type="ARBA" id="ARBA00023002"/>
    </source>
</evidence>
<proteinExistence type="predicted"/>
<dbReference type="RefSeq" id="WP_307433612.1">
    <property type="nucleotide sequence ID" value="NZ_JAUSVK010000001.1"/>
</dbReference>
<dbReference type="Pfam" id="PF01315">
    <property type="entry name" value="Ald_Xan_dh_C"/>
    <property type="match status" value="1"/>
</dbReference>
<dbReference type="EMBL" id="JAUSVK010000001">
    <property type="protein sequence ID" value="MDQ0395171.1"/>
    <property type="molecule type" value="Genomic_DNA"/>
</dbReference>
<accession>A0ABU0FKN6</accession>
<dbReference type="SUPFAM" id="SSF56003">
    <property type="entry name" value="Molybdenum cofactor-binding domain"/>
    <property type="match status" value="1"/>
</dbReference>
<keyword evidence="5" id="KW-1185">Reference proteome</keyword>
<dbReference type="InterPro" id="IPR046867">
    <property type="entry name" value="AldOxase/xan_DH_MoCoBD2"/>
</dbReference>
<dbReference type="Pfam" id="PF20256">
    <property type="entry name" value="MoCoBD_2"/>
    <property type="match status" value="1"/>
</dbReference>
<reference evidence="4 5" key="1">
    <citation type="submission" date="2023-07" db="EMBL/GenBank/DDBJ databases">
        <title>Genomic Encyclopedia of Type Strains, Phase IV (KMG-IV): sequencing the most valuable type-strain genomes for metagenomic binning, comparative biology and taxonomic classification.</title>
        <authorList>
            <person name="Goeker M."/>
        </authorList>
    </citation>
    <scope>NUCLEOTIDE SEQUENCE [LARGE SCALE GENOMIC DNA]</scope>
    <source>
        <strain evidence="4 5">DSM 5896</strain>
    </source>
</reference>
<name>A0ABU0FKN6_9HYPH</name>
<evidence type="ECO:0000313" key="4">
    <source>
        <dbReference type="EMBL" id="MDQ0395171.1"/>
    </source>
</evidence>
<dbReference type="InterPro" id="IPR008274">
    <property type="entry name" value="AldOxase/xan_DH_MoCoBD1"/>
</dbReference>
<dbReference type="InterPro" id="IPR036856">
    <property type="entry name" value="Ald_Oxase/Xan_DH_a/b_sf"/>
</dbReference>
<dbReference type="Gene3D" id="3.90.1170.50">
    <property type="entry name" value="Aldehyde oxidase/xanthine dehydrogenase, a/b hammerhead"/>
    <property type="match status" value="1"/>
</dbReference>
<gene>
    <name evidence="4" type="ORF">J3R73_004963</name>
</gene>
<dbReference type="PANTHER" id="PTHR11908:SF132">
    <property type="entry name" value="ALDEHYDE OXIDASE 1-RELATED"/>
    <property type="match status" value="1"/>
</dbReference>
<comment type="caution">
    <text evidence="4">The sequence shown here is derived from an EMBL/GenBank/DDBJ whole genome shotgun (WGS) entry which is preliminary data.</text>
</comment>
<dbReference type="SUPFAM" id="SSF54665">
    <property type="entry name" value="CO dehydrogenase molybdoprotein N-domain-like"/>
    <property type="match status" value="1"/>
</dbReference>
<feature type="domain" description="Aldehyde oxidase/xanthine dehydrogenase a/b hammerhead" evidence="3">
    <location>
        <begin position="22"/>
        <end position="140"/>
    </location>
</feature>
<protein>
    <submittedName>
        <fullName evidence="4">Carbon-monoxide dehydrogenase large subunit</fullName>
        <ecNumber evidence="4">1.2.7.4</ecNumber>
    </submittedName>
</protein>
<dbReference type="SMART" id="SM01008">
    <property type="entry name" value="Ald_Xan_dh_C"/>
    <property type="match status" value="1"/>
</dbReference>
<dbReference type="InterPro" id="IPR000674">
    <property type="entry name" value="Ald_Oxase/Xan_DH_a/b"/>
</dbReference>
<dbReference type="Gene3D" id="3.30.365.10">
    <property type="entry name" value="Aldehyde oxidase/xanthine dehydrogenase, molybdopterin binding domain"/>
    <property type="match status" value="4"/>
</dbReference>
<dbReference type="GO" id="GO:0043885">
    <property type="term" value="F:anaerobic carbon-monoxide dehydrogenase activity"/>
    <property type="evidence" value="ECO:0007669"/>
    <property type="project" value="UniProtKB-EC"/>
</dbReference>
<organism evidence="4 5">
    <name type="scientific">Labrys monachus</name>
    <dbReference type="NCBI Taxonomy" id="217067"/>
    <lineage>
        <taxon>Bacteria</taxon>
        <taxon>Pseudomonadati</taxon>
        <taxon>Pseudomonadota</taxon>
        <taxon>Alphaproteobacteria</taxon>
        <taxon>Hyphomicrobiales</taxon>
        <taxon>Xanthobacteraceae</taxon>
        <taxon>Labrys</taxon>
    </lineage>
</organism>
<keyword evidence="1" id="KW-0500">Molybdenum</keyword>
<keyword evidence="2 4" id="KW-0560">Oxidoreductase</keyword>
<dbReference type="InterPro" id="IPR037165">
    <property type="entry name" value="AldOxase/xan_DH_Mopterin-bd_sf"/>
</dbReference>
<dbReference type="InterPro" id="IPR016208">
    <property type="entry name" value="Ald_Oxase/xanthine_DH-like"/>
</dbReference>
<sequence>MPPTRFGVGQPVRRKEDQAFITGAGNYVDDETRAGILRAYVLRSPHAHARFTIGSTAEAAAMPGVRLILTASDLGDLGDMPCQALMTNADGSEQDQQPYPLLARDVVRHVGDAVAFVVADSLDQARDAAETIAIDYEPLEAIIGSVAALAPDAPLVWPENGSNLAFDAQIGDRAAVAKAFDEAARVVSLEIVNNRLVANYMEPRGCLAEWDGARFTLTLGSQGVHSIRDALAESIFKLPPADIHVKTGDVGGGFGTKAFLYREYPLAMEAARQLGLPVKWAADRSEHFLADTQGRDNVSRIDAALDADAKVLAVKIDIIGDLGAYLSQFAPFIPWLGALMATGAYAVGAMDVRVRGVFTNTLPVDAYRGAGRPEAAYLIERLMDAIAFETGLGVDTVRARNFVKPEQMPFKAPTGRVYDSGEFEGHMRQAMQVAGWSDFETRRQAAQKAGKYRGIGMSTYIEACADGQKEDATVSLEPDGTATVLIGTQTNGQGHITAYAQFVSQYLDLPLERINVVQGDSDRIKTGGGTGGSRSIPVGGASVARASQTLAERLKALAADELEAGIGDLEIVDGRVRVVGTDRAIDFVALARLPKATPDLLTAVEDYQPNEATYPNGTHICELEIDPETGVTHILAYTIVDDFGRVVNPLLLEGQVHGGVVQGIGQALLERTVYAEDGQLLTASLTDYALPRADDVPSFHFETRNVPSKTNPIGVKGAGEAGTIGACPAVMNALIDALRRSVGVTRIDMPATPEVVWRTIQDATSRKIAAE</sequence>
<evidence type="ECO:0000259" key="3">
    <source>
        <dbReference type="SMART" id="SM01008"/>
    </source>
</evidence>